<evidence type="ECO:0000313" key="2">
    <source>
        <dbReference type="Proteomes" id="UP000177982"/>
    </source>
</evidence>
<evidence type="ECO:0000313" key="1">
    <source>
        <dbReference type="EMBL" id="OHA05349.1"/>
    </source>
</evidence>
<name>A0A1G2L3V0_9BACT</name>
<gene>
    <name evidence="1" type="ORF">A2934_05940</name>
</gene>
<reference evidence="1 2" key="1">
    <citation type="journal article" date="2016" name="Nat. Commun.">
        <title>Thousands of microbial genomes shed light on interconnected biogeochemical processes in an aquifer system.</title>
        <authorList>
            <person name="Anantharaman K."/>
            <person name="Brown C.T."/>
            <person name="Hug L.A."/>
            <person name="Sharon I."/>
            <person name="Castelle C.J."/>
            <person name="Probst A.J."/>
            <person name="Thomas B.C."/>
            <person name="Singh A."/>
            <person name="Wilkins M.J."/>
            <person name="Karaoz U."/>
            <person name="Brodie E.L."/>
            <person name="Williams K.H."/>
            <person name="Hubbard S.S."/>
            <person name="Banfield J.F."/>
        </authorList>
    </citation>
    <scope>NUCLEOTIDE SEQUENCE [LARGE SCALE GENOMIC DNA]</scope>
</reference>
<dbReference type="Proteomes" id="UP000177982">
    <property type="component" value="Unassembled WGS sequence"/>
</dbReference>
<proteinExistence type="predicted"/>
<dbReference type="AlphaFoldDB" id="A0A1G2L3V0"/>
<organism evidence="1 2">
    <name type="scientific">Candidatus Sungbacteria bacterium RIFCSPLOWO2_01_FULL_47_10</name>
    <dbReference type="NCBI Taxonomy" id="1802276"/>
    <lineage>
        <taxon>Bacteria</taxon>
        <taxon>Candidatus Sungiibacteriota</taxon>
    </lineage>
</organism>
<dbReference type="EMBL" id="MHQO01000054">
    <property type="protein sequence ID" value="OHA05349.1"/>
    <property type="molecule type" value="Genomic_DNA"/>
</dbReference>
<protein>
    <submittedName>
        <fullName evidence="1">Uncharacterized protein</fullName>
    </submittedName>
</protein>
<comment type="caution">
    <text evidence="1">The sequence shown here is derived from an EMBL/GenBank/DDBJ whole genome shotgun (WGS) entry which is preliminary data.</text>
</comment>
<accession>A0A1G2L3V0</accession>
<sequence>MFKDLGNGVYLSGIYYPRNMEYFAQDLSTFKKMHPQLAITAIDCLKIRQPHPDDVQFVVNTEPR</sequence>